<evidence type="ECO:0000256" key="1">
    <source>
        <dbReference type="SAM" id="MobiDB-lite"/>
    </source>
</evidence>
<protein>
    <submittedName>
        <fullName evidence="2">Uncharacterized protein</fullName>
    </submittedName>
</protein>
<gene>
    <name evidence="2" type="ORF">FOA19_04855</name>
</gene>
<organism evidence="2 3">
    <name type="scientific">Rufibacter hautae</name>
    <dbReference type="NCBI Taxonomy" id="2595005"/>
    <lineage>
        <taxon>Bacteria</taxon>
        <taxon>Pseudomonadati</taxon>
        <taxon>Bacteroidota</taxon>
        <taxon>Cytophagia</taxon>
        <taxon>Cytophagales</taxon>
        <taxon>Hymenobacteraceae</taxon>
        <taxon>Rufibacter</taxon>
    </lineage>
</organism>
<dbReference type="AlphaFoldDB" id="A0A5B6TKL2"/>
<evidence type="ECO:0000313" key="2">
    <source>
        <dbReference type="EMBL" id="KAA3440000.1"/>
    </source>
</evidence>
<reference evidence="2 3" key="1">
    <citation type="submission" date="2019-07" db="EMBL/GenBank/DDBJ databases">
        <title>Rufibacter sp. nov., isolated from lake sediment.</title>
        <authorList>
            <person name="Qu J.-H."/>
        </authorList>
    </citation>
    <scope>NUCLEOTIDE SEQUENCE [LARGE SCALE GENOMIC DNA]</scope>
    <source>
        <strain evidence="2 3">NBS58-1</strain>
    </source>
</reference>
<accession>A0A5B6TKL2</accession>
<keyword evidence="3" id="KW-1185">Reference proteome</keyword>
<sequence length="125" mass="13126">MPKSSKLNTITEKLPVPDQKPVAPGRARAVLEVVRILPDLEPAGNGPCSQAPCKAEVRITQVLGYGAGFNKSLGQGQQMSVYFPMTVQAGKGRPGVTAGKKIKAELKSSLTEGGPLVIHSYALSD</sequence>
<dbReference type="EMBL" id="VKKY01000001">
    <property type="protein sequence ID" value="KAA3440000.1"/>
    <property type="molecule type" value="Genomic_DNA"/>
</dbReference>
<dbReference type="Proteomes" id="UP000324133">
    <property type="component" value="Unassembled WGS sequence"/>
</dbReference>
<feature type="region of interest" description="Disordered" evidence="1">
    <location>
        <begin position="1"/>
        <end position="22"/>
    </location>
</feature>
<name>A0A5B6TKL2_9BACT</name>
<proteinExistence type="predicted"/>
<feature type="compositionally biased region" description="Polar residues" evidence="1">
    <location>
        <begin position="1"/>
        <end position="11"/>
    </location>
</feature>
<evidence type="ECO:0000313" key="3">
    <source>
        <dbReference type="Proteomes" id="UP000324133"/>
    </source>
</evidence>
<comment type="caution">
    <text evidence="2">The sequence shown here is derived from an EMBL/GenBank/DDBJ whole genome shotgun (WGS) entry which is preliminary data.</text>
</comment>
<dbReference type="RefSeq" id="WP_149089638.1">
    <property type="nucleotide sequence ID" value="NZ_VKKY01000001.1"/>
</dbReference>
<dbReference type="OrthoDB" id="893829at2"/>